<dbReference type="AlphaFoldDB" id="A0A8S4P2T6"/>
<sequence>MKLLMVVAIALLGLAYVNAERECNALTKLKVQAQWSFVYGAGPARARAGAVIFRRFLQRHPEAQKIFARVKGEFTSSPEFLAHVARVLGGFDMVISQLNNPMVFQSLLNHLYDQHEARGGMLPEYYDEFGFQVARVLAEYLDDFDEEAFVSCYKLVAKGLKGLYKVAPQEGRRYYRRF</sequence>
<comment type="similarity">
    <text evidence="6 9">Belongs to the globin family.</text>
</comment>
<dbReference type="InterPro" id="IPR012292">
    <property type="entry name" value="Globin/Proto"/>
</dbReference>
<dbReference type="GO" id="GO:0020037">
    <property type="term" value="F:heme binding"/>
    <property type="evidence" value="ECO:0007669"/>
    <property type="project" value="UniProtKB-UniRule"/>
</dbReference>
<dbReference type="InterPro" id="IPR009050">
    <property type="entry name" value="Globin-like_sf"/>
</dbReference>
<dbReference type="Proteomes" id="UP000749559">
    <property type="component" value="Unassembled WGS sequence"/>
</dbReference>
<feature type="signal peptide" evidence="10">
    <location>
        <begin position="1"/>
        <end position="19"/>
    </location>
</feature>
<dbReference type="CDD" id="cd01040">
    <property type="entry name" value="Mb-like"/>
    <property type="match status" value="1"/>
</dbReference>
<name>A0A8S4P2T6_OWEFU</name>
<dbReference type="Gene3D" id="1.10.490.10">
    <property type="entry name" value="Globins"/>
    <property type="match status" value="1"/>
</dbReference>
<accession>A0A8S4P2T6</accession>
<keyword evidence="8" id="KW-1015">Disulfide bond</keyword>
<organism evidence="12 13">
    <name type="scientific">Owenia fusiformis</name>
    <name type="common">Polychaete worm</name>
    <dbReference type="NCBI Taxonomy" id="6347"/>
    <lineage>
        <taxon>Eukaryota</taxon>
        <taxon>Metazoa</taxon>
        <taxon>Spiralia</taxon>
        <taxon>Lophotrochozoa</taxon>
        <taxon>Annelida</taxon>
        <taxon>Polychaeta</taxon>
        <taxon>Sedentaria</taxon>
        <taxon>Canalipalpata</taxon>
        <taxon>Sabellida</taxon>
        <taxon>Oweniida</taxon>
        <taxon>Oweniidae</taxon>
        <taxon>Owenia</taxon>
    </lineage>
</organism>
<evidence type="ECO:0000256" key="10">
    <source>
        <dbReference type="SAM" id="SignalP"/>
    </source>
</evidence>
<evidence type="ECO:0000313" key="12">
    <source>
        <dbReference type="EMBL" id="CAH1787067.1"/>
    </source>
</evidence>
<feature type="disulfide bond" evidence="8">
    <location>
        <begin position="23"/>
        <end position="152"/>
    </location>
</feature>
<keyword evidence="13" id="KW-1185">Reference proteome</keyword>
<evidence type="ECO:0000259" key="11">
    <source>
        <dbReference type="PROSITE" id="PS01033"/>
    </source>
</evidence>
<keyword evidence="4 6" id="KW-0479">Metal-binding</keyword>
<evidence type="ECO:0000256" key="7">
    <source>
        <dbReference type="PIRSR" id="PIRSR036517-1"/>
    </source>
</evidence>
<dbReference type="SUPFAM" id="SSF46458">
    <property type="entry name" value="Globin-like"/>
    <property type="match status" value="1"/>
</dbReference>
<keyword evidence="3 6" id="KW-0561">Oxygen transport</keyword>
<comment type="caution">
    <text evidence="12">The sequence shown here is derived from an EMBL/GenBank/DDBJ whole genome shotgun (WGS) entry which is preliminary data.</text>
</comment>
<feature type="binding site" description="proximal binding residue" evidence="7">
    <location>
        <position position="115"/>
    </location>
    <ligand>
        <name>heme b</name>
        <dbReference type="ChEBI" id="CHEBI:60344"/>
    </ligand>
    <ligandPart>
        <name>Fe</name>
        <dbReference type="ChEBI" id="CHEBI:18248"/>
    </ligandPart>
</feature>
<evidence type="ECO:0000256" key="4">
    <source>
        <dbReference type="ARBA" id="ARBA00022723"/>
    </source>
</evidence>
<reference evidence="12" key="1">
    <citation type="submission" date="2022-03" db="EMBL/GenBank/DDBJ databases">
        <authorList>
            <person name="Martin C."/>
        </authorList>
    </citation>
    <scope>NUCLEOTIDE SEQUENCE</scope>
</reference>
<evidence type="ECO:0000313" key="13">
    <source>
        <dbReference type="Proteomes" id="UP000749559"/>
    </source>
</evidence>
<dbReference type="GO" id="GO:0005576">
    <property type="term" value="C:extracellular region"/>
    <property type="evidence" value="ECO:0007669"/>
    <property type="project" value="UniProtKB-UniRule"/>
</dbReference>
<dbReference type="InterPro" id="IPR044399">
    <property type="entry name" value="Mb-like_M"/>
</dbReference>
<gene>
    <name evidence="12" type="ORF">OFUS_LOCUS12845</name>
</gene>
<dbReference type="EMBL" id="CAIIXF020000006">
    <property type="protein sequence ID" value="CAH1787067.1"/>
    <property type="molecule type" value="Genomic_DNA"/>
</dbReference>
<proteinExistence type="inferred from homology"/>
<dbReference type="GO" id="GO:0005833">
    <property type="term" value="C:hemoglobin complex"/>
    <property type="evidence" value="ECO:0007669"/>
    <property type="project" value="UniProtKB-UniRule"/>
</dbReference>
<dbReference type="PIRSF" id="PIRSF036517">
    <property type="entry name" value="Ext_hemo"/>
    <property type="match status" value="1"/>
</dbReference>
<keyword evidence="2 6" id="KW-0349">Heme</keyword>
<evidence type="ECO:0000256" key="1">
    <source>
        <dbReference type="ARBA" id="ARBA00022448"/>
    </source>
</evidence>
<evidence type="ECO:0000256" key="3">
    <source>
        <dbReference type="ARBA" id="ARBA00022621"/>
    </source>
</evidence>
<evidence type="ECO:0000256" key="9">
    <source>
        <dbReference type="RuleBase" id="RU000356"/>
    </source>
</evidence>
<evidence type="ECO:0000256" key="8">
    <source>
        <dbReference type="PIRSR" id="PIRSR036517-2"/>
    </source>
</evidence>
<feature type="domain" description="Globin" evidence="11">
    <location>
        <begin position="22"/>
        <end position="165"/>
    </location>
</feature>
<keyword evidence="10" id="KW-0732">Signal</keyword>
<evidence type="ECO:0000256" key="6">
    <source>
        <dbReference type="PIRNR" id="PIRNR036517"/>
    </source>
</evidence>
<dbReference type="GO" id="GO:0005344">
    <property type="term" value="F:oxygen carrier activity"/>
    <property type="evidence" value="ECO:0007669"/>
    <property type="project" value="UniProtKB-UniRule"/>
</dbReference>
<dbReference type="PANTHER" id="PTHR47217">
    <property type="entry name" value="GLOBIN-LIKE PROTEIN"/>
    <property type="match status" value="1"/>
</dbReference>
<dbReference type="GO" id="GO:0019825">
    <property type="term" value="F:oxygen binding"/>
    <property type="evidence" value="ECO:0007669"/>
    <property type="project" value="UniProtKB-UniRule"/>
</dbReference>
<protein>
    <recommendedName>
        <fullName evidence="6">Extracellular globin</fullName>
    </recommendedName>
</protein>
<dbReference type="InterPro" id="IPR014610">
    <property type="entry name" value="Haemoglobin_extracell"/>
</dbReference>
<keyword evidence="5 6" id="KW-0408">Iron</keyword>
<dbReference type="Pfam" id="PF00042">
    <property type="entry name" value="Globin"/>
    <property type="match status" value="1"/>
</dbReference>
<dbReference type="PANTHER" id="PTHR47217:SF1">
    <property type="entry name" value="GLOBIN-LIKE PROTEIN"/>
    <property type="match status" value="1"/>
</dbReference>
<evidence type="ECO:0000256" key="2">
    <source>
        <dbReference type="ARBA" id="ARBA00022617"/>
    </source>
</evidence>
<dbReference type="InterPro" id="IPR000971">
    <property type="entry name" value="Globin"/>
</dbReference>
<dbReference type="OrthoDB" id="436496at2759"/>
<evidence type="ECO:0000256" key="5">
    <source>
        <dbReference type="ARBA" id="ARBA00023004"/>
    </source>
</evidence>
<keyword evidence="1 6" id="KW-0813">Transport</keyword>
<feature type="chain" id="PRO_5035782008" description="Extracellular globin" evidence="10">
    <location>
        <begin position="20"/>
        <end position="178"/>
    </location>
</feature>
<dbReference type="GO" id="GO:0005506">
    <property type="term" value="F:iron ion binding"/>
    <property type="evidence" value="ECO:0007669"/>
    <property type="project" value="UniProtKB-UniRule"/>
</dbReference>
<dbReference type="PROSITE" id="PS01033">
    <property type="entry name" value="GLOBIN"/>
    <property type="match status" value="1"/>
</dbReference>